<comment type="caution">
    <text evidence="1">The sequence shown here is derived from an EMBL/GenBank/DDBJ whole genome shotgun (WGS) entry which is preliminary data.</text>
</comment>
<evidence type="ECO:0000313" key="2">
    <source>
        <dbReference type="Proteomes" id="UP000320244"/>
    </source>
</evidence>
<sequence length="63" mass="6661">MSGSAGAATNDLACLDAYGEPIHLPRGRQPDGTCVTPSFFGGVRDVAAMIRARCTTDLLVHWL</sequence>
<reference evidence="1 2" key="1">
    <citation type="submission" date="2019-05" db="EMBL/GenBank/DDBJ databases">
        <authorList>
            <person name="Lee S.D."/>
        </authorList>
    </citation>
    <scope>NUCLEOTIDE SEQUENCE [LARGE SCALE GENOMIC DNA]</scope>
    <source>
        <strain evidence="1 2">C5-26</strain>
    </source>
</reference>
<proteinExistence type="predicted"/>
<organism evidence="1 2">
    <name type="scientific">Leekyejoonella antrihumi</name>
    <dbReference type="NCBI Taxonomy" id="1660198"/>
    <lineage>
        <taxon>Bacteria</taxon>
        <taxon>Bacillati</taxon>
        <taxon>Actinomycetota</taxon>
        <taxon>Actinomycetes</taxon>
        <taxon>Micrococcales</taxon>
        <taxon>Dermacoccaceae</taxon>
        <taxon>Leekyejoonella</taxon>
    </lineage>
</organism>
<gene>
    <name evidence="1" type="ORF">FGL98_13540</name>
</gene>
<dbReference type="AlphaFoldDB" id="A0A563DZH8"/>
<dbReference type="RefSeq" id="WP_146317301.1">
    <property type="nucleotide sequence ID" value="NZ_VCQV01000018.1"/>
</dbReference>
<dbReference type="OrthoDB" id="5450317at2"/>
<keyword evidence="2" id="KW-1185">Reference proteome</keyword>
<dbReference type="Proteomes" id="UP000320244">
    <property type="component" value="Unassembled WGS sequence"/>
</dbReference>
<protein>
    <submittedName>
        <fullName evidence="1">Uncharacterized protein</fullName>
    </submittedName>
</protein>
<reference evidence="1 2" key="2">
    <citation type="submission" date="2019-08" db="EMBL/GenBank/DDBJ databases">
        <title>Jejuicoccus antrihumi gen. nov., sp. nov., a new member of the family Dermacoccaceae isolated from a cave.</title>
        <authorList>
            <person name="Schumann P."/>
            <person name="Kim I.S."/>
        </authorList>
    </citation>
    <scope>NUCLEOTIDE SEQUENCE [LARGE SCALE GENOMIC DNA]</scope>
    <source>
        <strain evidence="1 2">C5-26</strain>
    </source>
</reference>
<dbReference type="EMBL" id="VCQV01000018">
    <property type="protein sequence ID" value="TWP35595.1"/>
    <property type="molecule type" value="Genomic_DNA"/>
</dbReference>
<name>A0A563DZH8_9MICO</name>
<accession>A0A563DZH8</accession>
<evidence type="ECO:0000313" key="1">
    <source>
        <dbReference type="EMBL" id="TWP35595.1"/>
    </source>
</evidence>